<organism evidence="1 2">
    <name type="scientific">Companilactobacillus mishanensis</name>
    <dbReference type="NCBI Taxonomy" id="2486008"/>
    <lineage>
        <taxon>Bacteria</taxon>
        <taxon>Bacillati</taxon>
        <taxon>Bacillota</taxon>
        <taxon>Bacilli</taxon>
        <taxon>Lactobacillales</taxon>
        <taxon>Lactobacillaceae</taxon>
        <taxon>Companilactobacillus</taxon>
    </lineage>
</organism>
<reference evidence="1 2" key="1">
    <citation type="journal article" date="2019" name="Syst. Appl. Microbiol.">
        <title>Polyphasic characterization of two novel Lactobacillus spp. isolated from blown salami packages: Description of Lactobacillus halodurans sp. nov. and Lactobacillus salsicarnum sp. nov.</title>
        <authorList>
            <person name="Schuster J.A."/>
            <person name="Klingl A."/>
            <person name="Vogel R.F."/>
            <person name="Ehrmann M.A."/>
        </authorList>
    </citation>
    <scope>NUCLEOTIDE SEQUENCE [LARGE SCALE GENOMIC DNA]</scope>
    <source>
        <strain evidence="1 2">TMW 1.2098</strain>
    </source>
</reference>
<keyword evidence="2" id="KW-1185">Reference proteome</keyword>
<sequence length="67" mass="7604">MTLKQVVEKAKADYNFSTSTSALSSLETDKTKIVDGRLIMVLAKMYRVDLEEVQRIILLNLKKEGND</sequence>
<proteinExistence type="predicted"/>
<evidence type="ECO:0008006" key="3">
    <source>
        <dbReference type="Google" id="ProtNLM"/>
    </source>
</evidence>
<gene>
    <name evidence="1" type="ORF">FHL03_06020</name>
</gene>
<evidence type="ECO:0000313" key="1">
    <source>
        <dbReference type="EMBL" id="MQS45039.1"/>
    </source>
</evidence>
<dbReference type="RefSeq" id="WP_125704503.1">
    <property type="nucleotide sequence ID" value="NZ_JBHTOO010000004.1"/>
</dbReference>
<evidence type="ECO:0000313" key="2">
    <source>
        <dbReference type="Proteomes" id="UP000436655"/>
    </source>
</evidence>
<protein>
    <recommendedName>
        <fullName evidence="3">Helix-turn-helix transcriptional regulator</fullName>
    </recommendedName>
</protein>
<accession>A0ABW9P7F9</accession>
<name>A0ABW9P7F9_9LACO</name>
<comment type="caution">
    <text evidence="1">The sequence shown here is derived from an EMBL/GenBank/DDBJ whole genome shotgun (WGS) entry which is preliminary data.</text>
</comment>
<dbReference type="Proteomes" id="UP000436655">
    <property type="component" value="Unassembled WGS sequence"/>
</dbReference>
<dbReference type="EMBL" id="VDFN01000004">
    <property type="protein sequence ID" value="MQS45039.1"/>
    <property type="molecule type" value="Genomic_DNA"/>
</dbReference>